<dbReference type="PANTHER" id="PTHR36933">
    <property type="entry name" value="SLL0788 PROTEIN"/>
    <property type="match status" value="1"/>
</dbReference>
<keyword evidence="1" id="KW-0732">Signal</keyword>
<dbReference type="Proteomes" id="UP000276029">
    <property type="component" value="Unassembled WGS sequence"/>
</dbReference>
<protein>
    <submittedName>
        <fullName evidence="4">DUF305 family protein family protein</fullName>
    </submittedName>
</protein>
<evidence type="ECO:0000313" key="3">
    <source>
        <dbReference type="EMBL" id="BBE33066.1"/>
    </source>
</evidence>
<dbReference type="Proteomes" id="UP000275727">
    <property type="component" value="Chromosome"/>
</dbReference>
<keyword evidence="6" id="KW-1185">Reference proteome</keyword>
<evidence type="ECO:0000259" key="2">
    <source>
        <dbReference type="Pfam" id="PF03713"/>
    </source>
</evidence>
<sequence length="133" mass="13827">MKFQILLPAMFLAACAPAKQDSAADGAGHGAMQHAAATSTSAGKAFGAVADGMYKDMAVVLTGDADTDFMRSMVPHHEGAVAMAKVVLEHGRGPEVRALAQSVIAAQKKEIAVILNWLERRDQAGRPSPGTAN</sequence>
<name>A0AAD1D3I5_SPHMI</name>
<feature type="chain" id="PRO_5042198075" evidence="1">
    <location>
        <begin position="19"/>
        <end position="133"/>
    </location>
</feature>
<dbReference type="InterPro" id="IPR012347">
    <property type="entry name" value="Ferritin-like"/>
</dbReference>
<organism evidence="3 5">
    <name type="scientific">Sphingosinicella microcystinivorans</name>
    <dbReference type="NCBI Taxonomy" id="335406"/>
    <lineage>
        <taxon>Bacteria</taxon>
        <taxon>Pseudomonadati</taxon>
        <taxon>Pseudomonadota</taxon>
        <taxon>Alphaproteobacteria</taxon>
        <taxon>Sphingomonadales</taxon>
        <taxon>Sphingosinicellaceae</taxon>
        <taxon>Sphingosinicella</taxon>
    </lineage>
</organism>
<dbReference type="PANTHER" id="PTHR36933:SF1">
    <property type="entry name" value="SLL0788 PROTEIN"/>
    <property type="match status" value="1"/>
</dbReference>
<gene>
    <name evidence="4" type="ORF">DFR51_3738</name>
    <name evidence="3" type="ORF">SmB9_07240</name>
</gene>
<evidence type="ECO:0000313" key="5">
    <source>
        <dbReference type="Proteomes" id="UP000275727"/>
    </source>
</evidence>
<reference evidence="4 6" key="2">
    <citation type="submission" date="2018-10" db="EMBL/GenBank/DDBJ databases">
        <title>Genomic Encyclopedia of Type Strains, Phase IV (KMG-IV): sequencing the most valuable type-strain genomes for metagenomic binning, comparative biology and taxonomic classification.</title>
        <authorList>
            <person name="Goeker M."/>
        </authorList>
    </citation>
    <scope>NUCLEOTIDE SEQUENCE [LARGE SCALE GENOMIC DNA]</scope>
    <source>
        <strain evidence="4 6">DSM 19791</strain>
    </source>
</reference>
<evidence type="ECO:0000313" key="6">
    <source>
        <dbReference type="Proteomes" id="UP000276029"/>
    </source>
</evidence>
<evidence type="ECO:0000256" key="1">
    <source>
        <dbReference type="SAM" id="SignalP"/>
    </source>
</evidence>
<dbReference type="EMBL" id="AP018711">
    <property type="protein sequence ID" value="BBE33066.1"/>
    <property type="molecule type" value="Genomic_DNA"/>
</dbReference>
<reference evidence="3 5" key="1">
    <citation type="submission" date="2018-06" db="EMBL/GenBank/DDBJ databases">
        <title>Complete Genome Sequence of the Microcystin-Degrading Bacterium Sphingosinicella microcystinivorans Strain B-9.</title>
        <authorList>
            <person name="Jin H."/>
            <person name="Nishizawa T."/>
            <person name="Guo Y."/>
            <person name="Nishizawa A."/>
            <person name="Park H."/>
            <person name="Kato H."/>
            <person name="Tsuji K."/>
            <person name="Harada K."/>
        </authorList>
    </citation>
    <scope>NUCLEOTIDE SEQUENCE [LARGE SCALE GENOMIC DNA]</scope>
    <source>
        <strain evidence="3 5">B9</strain>
    </source>
</reference>
<dbReference type="Gene3D" id="1.20.1260.10">
    <property type="match status" value="1"/>
</dbReference>
<dbReference type="PROSITE" id="PS51257">
    <property type="entry name" value="PROKAR_LIPOPROTEIN"/>
    <property type="match status" value="1"/>
</dbReference>
<dbReference type="RefSeq" id="WP_121053794.1">
    <property type="nucleotide sequence ID" value="NZ_AP018711.1"/>
</dbReference>
<dbReference type="EMBL" id="RBWX01000014">
    <property type="protein sequence ID" value="RKS84398.1"/>
    <property type="molecule type" value="Genomic_DNA"/>
</dbReference>
<proteinExistence type="predicted"/>
<feature type="signal peptide" evidence="1">
    <location>
        <begin position="1"/>
        <end position="18"/>
    </location>
</feature>
<dbReference type="Pfam" id="PF03713">
    <property type="entry name" value="DUF305"/>
    <property type="match status" value="1"/>
</dbReference>
<dbReference type="AlphaFoldDB" id="A0AAD1D3I5"/>
<accession>A0AAD1D3I5</accession>
<dbReference type="InterPro" id="IPR005183">
    <property type="entry name" value="DUF305_CopM-like"/>
</dbReference>
<dbReference type="KEGG" id="smic:SmB9_07240"/>
<feature type="domain" description="DUF305" evidence="2">
    <location>
        <begin position="66"/>
        <end position="127"/>
    </location>
</feature>
<evidence type="ECO:0000313" key="4">
    <source>
        <dbReference type="EMBL" id="RKS84398.1"/>
    </source>
</evidence>